<dbReference type="EMBL" id="BKCJ011226714">
    <property type="protein sequence ID" value="GFD06705.1"/>
    <property type="molecule type" value="Genomic_DNA"/>
</dbReference>
<dbReference type="AlphaFoldDB" id="A0A699T865"/>
<organism evidence="1">
    <name type="scientific">Tanacetum cinerariifolium</name>
    <name type="common">Dalmatian daisy</name>
    <name type="synonym">Chrysanthemum cinerariifolium</name>
    <dbReference type="NCBI Taxonomy" id="118510"/>
    <lineage>
        <taxon>Eukaryota</taxon>
        <taxon>Viridiplantae</taxon>
        <taxon>Streptophyta</taxon>
        <taxon>Embryophyta</taxon>
        <taxon>Tracheophyta</taxon>
        <taxon>Spermatophyta</taxon>
        <taxon>Magnoliopsida</taxon>
        <taxon>eudicotyledons</taxon>
        <taxon>Gunneridae</taxon>
        <taxon>Pentapetalae</taxon>
        <taxon>asterids</taxon>
        <taxon>campanulids</taxon>
        <taxon>Asterales</taxon>
        <taxon>Asteraceae</taxon>
        <taxon>Asteroideae</taxon>
        <taxon>Anthemideae</taxon>
        <taxon>Anthemidinae</taxon>
        <taxon>Tanacetum</taxon>
    </lineage>
</organism>
<gene>
    <name evidence="1" type="ORF">Tci_878674</name>
</gene>
<comment type="caution">
    <text evidence="1">The sequence shown here is derived from an EMBL/GenBank/DDBJ whole genome shotgun (WGS) entry which is preliminary data.</text>
</comment>
<protein>
    <submittedName>
        <fullName evidence="1">Uncharacterized protein</fullName>
    </submittedName>
</protein>
<proteinExistence type="predicted"/>
<name>A0A699T865_TANCI</name>
<sequence>DAVDDAVDDAVGTLKLVKQIVDSWKRIMITDGDLV</sequence>
<evidence type="ECO:0000313" key="1">
    <source>
        <dbReference type="EMBL" id="GFD06705.1"/>
    </source>
</evidence>
<accession>A0A699T865</accession>
<feature type="non-terminal residue" evidence="1">
    <location>
        <position position="1"/>
    </location>
</feature>
<reference evidence="1" key="1">
    <citation type="journal article" date="2019" name="Sci. Rep.">
        <title>Draft genome of Tanacetum cinerariifolium, the natural source of mosquito coil.</title>
        <authorList>
            <person name="Yamashiro T."/>
            <person name="Shiraishi A."/>
            <person name="Satake H."/>
            <person name="Nakayama K."/>
        </authorList>
    </citation>
    <scope>NUCLEOTIDE SEQUENCE</scope>
</reference>